<dbReference type="RefSeq" id="WP_023445432.1">
    <property type="nucleotide sequence ID" value="NZ_AOFQ01000033.1"/>
</dbReference>
<comment type="caution">
    <text evidence="2">The sequence shown here is derived from an EMBL/GenBank/DDBJ whole genome shotgun (WGS) entry which is preliminary data.</text>
</comment>
<evidence type="ECO:0000313" key="2">
    <source>
        <dbReference type="EMBL" id="ESQ99141.1"/>
    </source>
</evidence>
<proteinExistence type="predicted"/>
<dbReference type="PATRIC" id="fig|1263865.4.peg.2329"/>
<dbReference type="AlphaFoldDB" id="V4S1G6"/>
<sequence length="185" mass="19834">MAVELRLEPDVPSGLRLLMEVSALQAWPDGERVTRLTIVTTDQSAAGQLLAAHQLLEASVVGNGPVPLLVDDYVQVFDGVAGGQLTVEIQPLGWSVRSALPYQRLVAVVFAPVELAYDEYLAVALGLQARLPEGAPFKAGMIHRPLQQPMLFLLGQRAQGQPSISDGCHNRAPDGLERMSGMSVS</sequence>
<gene>
    <name evidence="2" type="ORF">F753_12020</name>
</gene>
<evidence type="ECO:0000256" key="1">
    <source>
        <dbReference type="SAM" id="MobiDB-lite"/>
    </source>
</evidence>
<organism evidence="2 3">
    <name type="scientific">Stutzerimonas chloritidismutans AW-1</name>
    <dbReference type="NCBI Taxonomy" id="1263865"/>
    <lineage>
        <taxon>Bacteria</taxon>
        <taxon>Pseudomonadati</taxon>
        <taxon>Pseudomonadota</taxon>
        <taxon>Gammaproteobacteria</taxon>
        <taxon>Pseudomonadales</taxon>
        <taxon>Pseudomonadaceae</taxon>
        <taxon>Stutzerimonas</taxon>
    </lineage>
</organism>
<accession>V4S1G6</accession>
<feature type="region of interest" description="Disordered" evidence="1">
    <location>
        <begin position="162"/>
        <end position="185"/>
    </location>
</feature>
<name>V4S1G6_STUCH</name>
<evidence type="ECO:0000313" key="3">
    <source>
        <dbReference type="Proteomes" id="UP000017822"/>
    </source>
</evidence>
<reference evidence="2 3" key="1">
    <citation type="submission" date="2013-07" db="EMBL/GenBank/DDBJ databases">
        <authorList>
            <person name="Schaap P.J."/>
            <person name="Mehboob F."/>
            <person name="Oosterkamp M.J."/>
            <person name="de Vos W.M."/>
            <person name="Stams A.J.M."/>
            <person name="Koehorst J.J."/>
        </authorList>
    </citation>
    <scope>NUCLEOTIDE SEQUENCE [LARGE SCALE GENOMIC DNA]</scope>
    <source>
        <strain evidence="2 3">AW-1</strain>
    </source>
</reference>
<dbReference type="EMBL" id="AOFQ01000033">
    <property type="protein sequence ID" value="ESQ99141.1"/>
    <property type="molecule type" value="Genomic_DNA"/>
</dbReference>
<feature type="compositionally biased region" description="Basic and acidic residues" evidence="1">
    <location>
        <begin position="168"/>
        <end position="177"/>
    </location>
</feature>
<dbReference type="Proteomes" id="UP000017822">
    <property type="component" value="Unassembled WGS sequence"/>
</dbReference>
<protein>
    <submittedName>
        <fullName evidence="2">Uncharacterized protein</fullName>
    </submittedName>
</protein>